<dbReference type="OrthoDB" id="3055037at2759"/>
<protein>
    <recommendedName>
        <fullName evidence="5">CxC5 like cysteine cluster associated with KDZ domain-containing protein</fullName>
    </recommendedName>
</protein>
<reference evidence="3 4" key="1">
    <citation type="submission" date="2020-07" db="EMBL/GenBank/DDBJ databases">
        <title>Comparative genomics of pyrophilous fungi reveals a link between fire events and developmental genes.</title>
        <authorList>
            <consortium name="DOE Joint Genome Institute"/>
            <person name="Steindorff A.S."/>
            <person name="Carver A."/>
            <person name="Calhoun S."/>
            <person name="Stillman K."/>
            <person name="Liu H."/>
            <person name="Lipzen A."/>
            <person name="Pangilinan J."/>
            <person name="Labutti K."/>
            <person name="Bruns T.D."/>
            <person name="Grigoriev I.V."/>
        </authorList>
    </citation>
    <scope>NUCLEOTIDE SEQUENCE [LARGE SCALE GENOMIC DNA]</scope>
    <source>
        <strain evidence="3 4">CBS 144469</strain>
    </source>
</reference>
<organism evidence="3 4">
    <name type="scientific">Ephemerocybe angulata</name>
    <dbReference type="NCBI Taxonomy" id="980116"/>
    <lineage>
        <taxon>Eukaryota</taxon>
        <taxon>Fungi</taxon>
        <taxon>Dikarya</taxon>
        <taxon>Basidiomycota</taxon>
        <taxon>Agaricomycotina</taxon>
        <taxon>Agaricomycetes</taxon>
        <taxon>Agaricomycetidae</taxon>
        <taxon>Agaricales</taxon>
        <taxon>Agaricineae</taxon>
        <taxon>Psathyrellaceae</taxon>
        <taxon>Ephemerocybe</taxon>
    </lineage>
</organism>
<name>A0A8H6H866_9AGAR</name>
<accession>A0A8H6H866</accession>
<feature type="domain" description="CxC5 like cysteine cluster associated with KDZ" evidence="1">
    <location>
        <begin position="111"/>
        <end position="225"/>
    </location>
</feature>
<evidence type="ECO:0000313" key="4">
    <source>
        <dbReference type="Proteomes" id="UP000521943"/>
    </source>
</evidence>
<keyword evidence="4" id="KW-1185">Reference proteome</keyword>
<evidence type="ECO:0008006" key="5">
    <source>
        <dbReference type="Google" id="ProtNLM"/>
    </source>
</evidence>
<dbReference type="AlphaFoldDB" id="A0A8H6H866"/>
<evidence type="ECO:0000313" key="3">
    <source>
        <dbReference type="EMBL" id="KAF6742320.1"/>
    </source>
</evidence>
<dbReference type="Pfam" id="PF18718">
    <property type="entry name" value="CxC5"/>
    <property type="match status" value="1"/>
</dbReference>
<sequence>MKCLLASLTGEALNAFPVLLRYITIASNLKNEILVVQDQSRIPVDEAPRNLPDSIVNFLKESCSINEEEVIGTWRVLRTVIWDAEQYDDSWVRETFALYGRSTATVSTTSPRSLFPPGHLCTNPVCLRGSKGCKMQRVEVRGAVLHTLGNGPIPVNSIHLECTDCKTTYYIDYQECGGKRRYYDTIPDVLQIADHHYAERKLLEFWRQGKATAWLSSSNCAAIYCNLWQTDTLKMPPEWPVKPKLEGQHVTWGFVLISLLFDCARNHVALQVSHTGSQKDRFRQAMIAHNDRIWVYGQAASLHKCTKCVRIFRDESSEPTRMVSAVVMDGVTVGRPRCGEHTCKNGLDSNRDCFCSTHRNLVAECCKTCTEHHHWGAEDMHKRRQGAAWQYAERQKRAQVAHPKNGEAVDKNIGELVEEEDEFEIVFALLVAPCGVIVARKTFYHAESIPSCVEFIKRIYIWRNQPMPNFVIFDNNCTLSKHVKGDPDFKDTGLYVDVFHYTCKHSKSDTFCKENCNPYDCQDLRSDDGQSWFFNTSIAEQTNVWFGGYHSICREMTGDMFDFFLDEMILIRNQATIK</sequence>
<evidence type="ECO:0000259" key="2">
    <source>
        <dbReference type="Pfam" id="PF18721"/>
    </source>
</evidence>
<dbReference type="EMBL" id="JACGCI010000187">
    <property type="protein sequence ID" value="KAF6742320.1"/>
    <property type="molecule type" value="Genomic_DNA"/>
</dbReference>
<proteinExistence type="predicted"/>
<dbReference type="InterPro" id="IPR041539">
    <property type="entry name" value="CxC5"/>
</dbReference>
<comment type="caution">
    <text evidence="3">The sequence shown here is derived from an EMBL/GenBank/DDBJ whole genome shotgun (WGS) entry which is preliminary data.</text>
</comment>
<dbReference type="InterPro" id="IPR040898">
    <property type="entry name" value="CxC6"/>
</dbReference>
<dbReference type="Proteomes" id="UP000521943">
    <property type="component" value="Unassembled WGS sequence"/>
</dbReference>
<dbReference type="Pfam" id="PF18721">
    <property type="entry name" value="CxC6"/>
    <property type="match status" value="1"/>
</dbReference>
<evidence type="ECO:0000259" key="1">
    <source>
        <dbReference type="Pfam" id="PF18718"/>
    </source>
</evidence>
<feature type="domain" description="CxC6 like cysteine cluster associated with KDZ" evidence="2">
    <location>
        <begin position="327"/>
        <end position="377"/>
    </location>
</feature>
<gene>
    <name evidence="3" type="ORF">DFP72DRAFT_994429</name>
</gene>